<name>A0A1L5PRU7_PSEPU</name>
<dbReference type="EMBL" id="CP018743">
    <property type="protein sequence ID" value="APO82815.1"/>
    <property type="molecule type" value="Genomic_DNA"/>
</dbReference>
<sequence length="165" mass="19019">MEIPARFIIHESRYWVLNHRMDSALPGYLMLSAKHMTNSLAALPLEAQWELGVLQALIQKTIEDHLSPKHLYIGRFGHDAGYSIHFHFIPVYDWVEAIFWQDERYRLLQTFGSGDTAPQQTDGAELMLFIWREFCERPVPPAIQGHRVDDVVATLRSSFESGLPV</sequence>
<protein>
    <submittedName>
        <fullName evidence="1">HIT family protein</fullName>
    </submittedName>
</protein>
<proteinExistence type="predicted"/>
<evidence type="ECO:0000313" key="2">
    <source>
        <dbReference type="Proteomes" id="UP000185146"/>
    </source>
</evidence>
<dbReference type="SUPFAM" id="SSF54197">
    <property type="entry name" value="HIT-like"/>
    <property type="match status" value="1"/>
</dbReference>
<dbReference type="AlphaFoldDB" id="A0A1L5PRU7"/>
<gene>
    <name evidence="1" type="ORF">BL240_15670</name>
</gene>
<accession>A0A1L5PRU7</accession>
<organism evidence="1 2">
    <name type="scientific">Pseudomonas putida</name>
    <name type="common">Arthrobacter siderocapsulatus</name>
    <dbReference type="NCBI Taxonomy" id="303"/>
    <lineage>
        <taxon>Bacteria</taxon>
        <taxon>Pseudomonadati</taxon>
        <taxon>Pseudomonadota</taxon>
        <taxon>Gammaproteobacteria</taxon>
        <taxon>Pseudomonadales</taxon>
        <taxon>Pseudomonadaceae</taxon>
        <taxon>Pseudomonas</taxon>
    </lineage>
</organism>
<dbReference type="Gene3D" id="3.30.428.10">
    <property type="entry name" value="HIT-like"/>
    <property type="match status" value="1"/>
</dbReference>
<reference evidence="1 2" key="1">
    <citation type="submission" date="2016-12" db="EMBL/GenBank/DDBJ databases">
        <title>Draft Genome Sequence of Mercury Resistant Pseudomonas DRA525.</title>
        <authorList>
            <person name="Drace K.M."/>
        </authorList>
    </citation>
    <scope>NUCLEOTIDE SEQUENCE [LARGE SCALE GENOMIC DNA]</scope>
    <source>
        <strain evidence="1 2">DRA525</strain>
    </source>
</reference>
<evidence type="ECO:0000313" key="1">
    <source>
        <dbReference type="EMBL" id="APO82815.1"/>
    </source>
</evidence>
<dbReference type="Proteomes" id="UP000185146">
    <property type="component" value="Chromosome"/>
</dbReference>
<dbReference type="InterPro" id="IPR036265">
    <property type="entry name" value="HIT-like_sf"/>
</dbReference>